<dbReference type="OrthoDB" id="446247at2759"/>
<dbReference type="InterPro" id="IPR053937">
    <property type="entry name" value="GOST_TM"/>
</dbReference>
<feature type="transmembrane region" description="Helical" evidence="2">
    <location>
        <begin position="140"/>
        <end position="159"/>
    </location>
</feature>
<evidence type="ECO:0000256" key="1">
    <source>
        <dbReference type="SAM" id="MobiDB-lite"/>
    </source>
</evidence>
<name>A0A812PE63_9DINO</name>
<dbReference type="EMBL" id="CAJNDS010002146">
    <property type="protein sequence ID" value="CAE7350602.1"/>
    <property type="molecule type" value="Genomic_DNA"/>
</dbReference>
<organism evidence="4 5">
    <name type="scientific">Symbiodinium natans</name>
    <dbReference type="NCBI Taxonomy" id="878477"/>
    <lineage>
        <taxon>Eukaryota</taxon>
        <taxon>Sar</taxon>
        <taxon>Alveolata</taxon>
        <taxon>Dinophyceae</taxon>
        <taxon>Suessiales</taxon>
        <taxon>Symbiodiniaceae</taxon>
        <taxon>Symbiodinium</taxon>
    </lineage>
</organism>
<feature type="domain" description="GOST seven transmembrane" evidence="3">
    <location>
        <begin position="4"/>
        <end position="171"/>
    </location>
</feature>
<keyword evidence="5" id="KW-1185">Reference proteome</keyword>
<dbReference type="Pfam" id="PF06814">
    <property type="entry name" value="GOST_TM"/>
    <property type="match status" value="1"/>
</dbReference>
<feature type="compositionally biased region" description="Low complexity" evidence="1">
    <location>
        <begin position="374"/>
        <end position="405"/>
    </location>
</feature>
<feature type="transmembrane region" description="Helical" evidence="2">
    <location>
        <begin position="92"/>
        <end position="111"/>
    </location>
</feature>
<comment type="caution">
    <text evidence="4">The sequence shown here is derived from an EMBL/GenBank/DDBJ whole genome shotgun (WGS) entry which is preliminary data.</text>
</comment>
<protein>
    <submittedName>
        <fullName evidence="4">Gpr107 protein</fullName>
    </submittedName>
</protein>
<keyword evidence="2" id="KW-0472">Membrane</keyword>
<keyword evidence="2" id="KW-0812">Transmembrane</keyword>
<reference evidence="4" key="1">
    <citation type="submission" date="2021-02" db="EMBL/GenBank/DDBJ databases">
        <authorList>
            <person name="Dougan E. K."/>
            <person name="Rhodes N."/>
            <person name="Thang M."/>
            <person name="Chan C."/>
        </authorList>
    </citation>
    <scope>NUCLEOTIDE SEQUENCE</scope>
</reference>
<evidence type="ECO:0000313" key="5">
    <source>
        <dbReference type="Proteomes" id="UP000604046"/>
    </source>
</evidence>
<evidence type="ECO:0000256" key="2">
    <source>
        <dbReference type="SAM" id="Phobius"/>
    </source>
</evidence>
<accession>A0A812PE63</accession>
<gene>
    <name evidence="4" type="primary">Gpr107</name>
    <name evidence="4" type="ORF">SNAT2548_LOCUS18457</name>
</gene>
<sequence length="518" mass="57199">MRTKLRWLDYRIVATTGIESSVVDITWKLLSKVQNILELMSFLLLSLGWKVLRSSLDVSEIRFAVAVSIISFYLGVFQVACTTPATCSGYQLSRYILHSLCFLVIIVAMNFNLQKLASAISDAPASLESGKLYRKLTAYYIFRWVFLGFIIAPTVELFLKVTVVPWDAQWLYIAIQELRTWAPRHARQDAARQRALSGPQPLSQHPSKLDGSGRSGWTASMSRLVHGATTVVFRTTQDLEKDEFLLMLRMVCPELWKGNVLPYDFVYLQCPRVMIVNFISHDLCLNCFTSVHNQIRDSRGHIGKVQQARYQGLAENLGAFYAKAGRRGLESATAPTVFQGWRQIPLRLAVQSFVPPEMLERLRVDVRRAKDSRQAAAAQRPSPPATGASQSRPGRQQSSAAQSAPIAVAAPTIPSPSPAAQWQARRPVVDGTQVGASATGDAPGMWTAGDERQQPPLRPGPPRWQFHLGEGPGLPQPCGYSQASASSHMAPVATQPGIPLSISGMVVTERNGVLFFDL</sequence>
<evidence type="ECO:0000313" key="4">
    <source>
        <dbReference type="EMBL" id="CAE7350602.1"/>
    </source>
</evidence>
<keyword evidence="2" id="KW-1133">Transmembrane helix</keyword>
<evidence type="ECO:0000259" key="3">
    <source>
        <dbReference type="Pfam" id="PF06814"/>
    </source>
</evidence>
<dbReference type="AlphaFoldDB" id="A0A812PE63"/>
<proteinExistence type="predicted"/>
<feature type="region of interest" description="Disordered" evidence="1">
    <location>
        <begin position="370"/>
        <end position="405"/>
    </location>
</feature>
<dbReference type="Proteomes" id="UP000604046">
    <property type="component" value="Unassembled WGS sequence"/>
</dbReference>
<feature type="transmembrane region" description="Helical" evidence="2">
    <location>
        <begin position="61"/>
        <end position="80"/>
    </location>
</feature>